<feature type="non-terminal residue" evidence="2">
    <location>
        <position position="1"/>
    </location>
</feature>
<organism evidence="2 3">
    <name type="scientific">Bacillus cereus</name>
    <dbReference type="NCBI Taxonomy" id="1396"/>
    <lineage>
        <taxon>Bacteria</taxon>
        <taxon>Bacillati</taxon>
        <taxon>Bacillota</taxon>
        <taxon>Bacilli</taxon>
        <taxon>Bacillales</taxon>
        <taxon>Bacillaceae</taxon>
        <taxon>Bacillus</taxon>
        <taxon>Bacillus cereus group</taxon>
    </lineage>
</organism>
<protein>
    <recommendedName>
        <fullName evidence="1">ADP ribosyltransferase domain-containing protein</fullName>
    </recommendedName>
</protein>
<dbReference type="Pfam" id="PF03496">
    <property type="entry name" value="ADPrib_exo_Tox"/>
    <property type="match status" value="1"/>
</dbReference>
<evidence type="ECO:0000313" key="3">
    <source>
        <dbReference type="Proteomes" id="UP000321735"/>
    </source>
</evidence>
<dbReference type="SUPFAM" id="SSF56399">
    <property type="entry name" value="ADP-ribosylation"/>
    <property type="match status" value="1"/>
</dbReference>
<proteinExistence type="predicted"/>
<dbReference type="Proteomes" id="UP000321735">
    <property type="component" value="Chromosome"/>
</dbReference>
<dbReference type="AlphaFoldDB" id="A0A9X7M4N4"/>
<dbReference type="GO" id="GO:0005576">
    <property type="term" value="C:extracellular region"/>
    <property type="evidence" value="ECO:0007669"/>
    <property type="project" value="InterPro"/>
</dbReference>
<gene>
    <name evidence="2" type="ORF">D0437_31100</name>
</gene>
<dbReference type="EMBL" id="CP031778">
    <property type="protein sequence ID" value="QDZ77167.1"/>
    <property type="molecule type" value="Genomic_DNA"/>
</dbReference>
<feature type="domain" description="ADP ribosyltransferase" evidence="1">
    <location>
        <begin position="26"/>
        <end position="127"/>
    </location>
</feature>
<dbReference type="RefSeq" id="WP_277998044.1">
    <property type="nucleotide sequence ID" value="NZ_CP031778.1"/>
</dbReference>
<evidence type="ECO:0000313" key="2">
    <source>
        <dbReference type="EMBL" id="QDZ77167.1"/>
    </source>
</evidence>
<dbReference type="Gene3D" id="3.90.176.10">
    <property type="entry name" value="Toxin ADP-ribosyltransferase, Chain A, domain 1"/>
    <property type="match status" value="1"/>
</dbReference>
<name>A0A9X7M4N4_BACCE</name>
<reference evidence="2 3" key="1">
    <citation type="journal article" date="2019" name="Ecotoxicol. Environ. Saf.">
        <title>Microbial characterization of heavy metal resistant bacterial strains isolated from an electroplating wastewater treatment plant.</title>
        <authorList>
            <person name="Cai X."/>
            <person name="Zheng X."/>
            <person name="Zhang D."/>
            <person name="Iqbal W."/>
            <person name="Liu C."/>
            <person name="Yang B."/>
            <person name="Zhao X."/>
            <person name="Lu X."/>
            <person name="Mao Y."/>
        </authorList>
    </citation>
    <scope>NUCLEOTIDE SEQUENCE [LARGE SCALE GENOMIC DNA]</scope>
    <source>
        <strain evidence="2 3">Co1-1</strain>
    </source>
</reference>
<sequence>LFFFMFSNEKHIFGMPFFLTKLSSYKISFIDSAINKATLQEDITVYRNTGEQELNAAKDFLQHTLGLDLNSLDGIKDFDKYINKAISLVNNSINKTNTALAYTSTSLQKNGVFSGSAIRMEIKVPKGG</sequence>
<accession>A0A9X7M4N4</accession>
<dbReference type="InterPro" id="IPR003540">
    <property type="entry name" value="ADP-ribosyltransferase"/>
</dbReference>
<evidence type="ECO:0000259" key="1">
    <source>
        <dbReference type="Pfam" id="PF03496"/>
    </source>
</evidence>